<evidence type="ECO:0000313" key="2">
    <source>
        <dbReference type="EnsemblPlants" id="AET4Gv20822700.1"/>
    </source>
</evidence>
<reference evidence="3" key="1">
    <citation type="journal article" date="2014" name="Science">
        <title>Ancient hybridizations among the ancestral genomes of bread wheat.</title>
        <authorList>
            <consortium name="International Wheat Genome Sequencing Consortium,"/>
            <person name="Marcussen T."/>
            <person name="Sandve S.R."/>
            <person name="Heier L."/>
            <person name="Spannagl M."/>
            <person name="Pfeifer M."/>
            <person name="Jakobsen K.S."/>
            <person name="Wulff B.B."/>
            <person name="Steuernagel B."/>
            <person name="Mayer K.F."/>
            <person name="Olsen O.A."/>
        </authorList>
    </citation>
    <scope>NUCLEOTIDE SEQUENCE [LARGE SCALE GENOMIC DNA]</scope>
    <source>
        <strain evidence="3">cv. AL8/78</strain>
    </source>
</reference>
<evidence type="ECO:0000313" key="3">
    <source>
        <dbReference type="Proteomes" id="UP000015105"/>
    </source>
</evidence>
<proteinExistence type="predicted"/>
<organism evidence="2 3">
    <name type="scientific">Aegilops tauschii subsp. strangulata</name>
    <name type="common">Goatgrass</name>
    <dbReference type="NCBI Taxonomy" id="200361"/>
    <lineage>
        <taxon>Eukaryota</taxon>
        <taxon>Viridiplantae</taxon>
        <taxon>Streptophyta</taxon>
        <taxon>Embryophyta</taxon>
        <taxon>Tracheophyta</taxon>
        <taxon>Spermatophyta</taxon>
        <taxon>Magnoliopsida</taxon>
        <taxon>Liliopsida</taxon>
        <taxon>Poales</taxon>
        <taxon>Poaceae</taxon>
        <taxon>BOP clade</taxon>
        <taxon>Pooideae</taxon>
        <taxon>Triticodae</taxon>
        <taxon>Triticeae</taxon>
        <taxon>Triticinae</taxon>
        <taxon>Aegilops</taxon>
    </lineage>
</organism>
<keyword evidence="3" id="KW-1185">Reference proteome</keyword>
<sequence>SRTPWRPRFSSGRALWRGGGGRSGGMTTNRACRCRRRRCLCRGSWSRGGGSGSSALPLPRGSCSCELSYLVAKAGNAHSE</sequence>
<dbReference type="Proteomes" id="UP000015105">
    <property type="component" value="Chromosome 4D"/>
</dbReference>
<dbReference type="Gramene" id="AET4Gv20822700.1">
    <property type="protein sequence ID" value="AET4Gv20822700.1"/>
    <property type="gene ID" value="AET4Gv20822700"/>
</dbReference>
<dbReference type="AlphaFoldDB" id="A0A453J7J8"/>
<reference evidence="2" key="5">
    <citation type="journal article" date="2021" name="G3 (Bethesda)">
        <title>Aegilops tauschii genome assembly Aet v5.0 features greater sequence contiguity and improved annotation.</title>
        <authorList>
            <person name="Wang L."/>
            <person name="Zhu T."/>
            <person name="Rodriguez J.C."/>
            <person name="Deal K.R."/>
            <person name="Dubcovsky J."/>
            <person name="McGuire P.E."/>
            <person name="Lux T."/>
            <person name="Spannagl M."/>
            <person name="Mayer K.F.X."/>
            <person name="Baldrich P."/>
            <person name="Meyers B.C."/>
            <person name="Huo N."/>
            <person name="Gu Y.Q."/>
            <person name="Zhou H."/>
            <person name="Devos K.M."/>
            <person name="Bennetzen J.L."/>
            <person name="Unver T."/>
            <person name="Budak H."/>
            <person name="Gulick P.J."/>
            <person name="Galiba G."/>
            <person name="Kalapos B."/>
            <person name="Nelson D.R."/>
            <person name="Li P."/>
            <person name="You F.M."/>
            <person name="Luo M.C."/>
            <person name="Dvorak J."/>
        </authorList>
    </citation>
    <scope>NUCLEOTIDE SEQUENCE [LARGE SCALE GENOMIC DNA]</scope>
    <source>
        <strain evidence="2">cv. AL8/78</strain>
    </source>
</reference>
<reference evidence="3" key="2">
    <citation type="journal article" date="2017" name="Nat. Plants">
        <title>The Aegilops tauschii genome reveals multiple impacts of transposons.</title>
        <authorList>
            <person name="Zhao G."/>
            <person name="Zou C."/>
            <person name="Li K."/>
            <person name="Wang K."/>
            <person name="Li T."/>
            <person name="Gao L."/>
            <person name="Zhang X."/>
            <person name="Wang H."/>
            <person name="Yang Z."/>
            <person name="Liu X."/>
            <person name="Jiang W."/>
            <person name="Mao L."/>
            <person name="Kong X."/>
            <person name="Jiao Y."/>
            <person name="Jia J."/>
        </authorList>
    </citation>
    <scope>NUCLEOTIDE SEQUENCE [LARGE SCALE GENOMIC DNA]</scope>
    <source>
        <strain evidence="3">cv. AL8/78</strain>
    </source>
</reference>
<dbReference type="EnsemblPlants" id="AET4Gv20822700.1">
    <property type="protein sequence ID" value="AET4Gv20822700.1"/>
    <property type="gene ID" value="AET4Gv20822700"/>
</dbReference>
<name>A0A453J7J8_AEGTS</name>
<evidence type="ECO:0000256" key="1">
    <source>
        <dbReference type="SAM" id="MobiDB-lite"/>
    </source>
</evidence>
<reference evidence="2" key="4">
    <citation type="submission" date="2019-03" db="UniProtKB">
        <authorList>
            <consortium name="EnsemblPlants"/>
        </authorList>
    </citation>
    <scope>IDENTIFICATION</scope>
</reference>
<accession>A0A453J7J8</accession>
<feature type="region of interest" description="Disordered" evidence="1">
    <location>
        <begin position="1"/>
        <end position="27"/>
    </location>
</feature>
<reference evidence="2" key="3">
    <citation type="journal article" date="2017" name="Nature">
        <title>Genome sequence of the progenitor of the wheat D genome Aegilops tauschii.</title>
        <authorList>
            <person name="Luo M.C."/>
            <person name="Gu Y.Q."/>
            <person name="Puiu D."/>
            <person name="Wang H."/>
            <person name="Twardziok S.O."/>
            <person name="Deal K.R."/>
            <person name="Huo N."/>
            <person name="Zhu T."/>
            <person name="Wang L."/>
            <person name="Wang Y."/>
            <person name="McGuire P.E."/>
            <person name="Liu S."/>
            <person name="Long H."/>
            <person name="Ramasamy R.K."/>
            <person name="Rodriguez J.C."/>
            <person name="Van S.L."/>
            <person name="Yuan L."/>
            <person name="Wang Z."/>
            <person name="Xia Z."/>
            <person name="Xiao L."/>
            <person name="Anderson O.D."/>
            <person name="Ouyang S."/>
            <person name="Liang Y."/>
            <person name="Zimin A.V."/>
            <person name="Pertea G."/>
            <person name="Qi P."/>
            <person name="Bennetzen J.L."/>
            <person name="Dai X."/>
            <person name="Dawson M.W."/>
            <person name="Muller H.G."/>
            <person name="Kugler K."/>
            <person name="Rivarola-Duarte L."/>
            <person name="Spannagl M."/>
            <person name="Mayer K.F.X."/>
            <person name="Lu F.H."/>
            <person name="Bevan M.W."/>
            <person name="Leroy P."/>
            <person name="Li P."/>
            <person name="You F.M."/>
            <person name="Sun Q."/>
            <person name="Liu Z."/>
            <person name="Lyons E."/>
            <person name="Wicker T."/>
            <person name="Salzberg S.L."/>
            <person name="Devos K.M."/>
            <person name="Dvorak J."/>
        </authorList>
    </citation>
    <scope>NUCLEOTIDE SEQUENCE [LARGE SCALE GENOMIC DNA]</scope>
    <source>
        <strain evidence="2">cv. AL8/78</strain>
    </source>
</reference>
<protein>
    <submittedName>
        <fullName evidence="2">Uncharacterized protein</fullName>
    </submittedName>
</protein>